<feature type="domain" description="Phospholipid/glycerol acyltransferase" evidence="3">
    <location>
        <begin position="86"/>
        <end position="314"/>
    </location>
</feature>
<dbReference type="SUPFAM" id="SSF69593">
    <property type="entry name" value="Glycerol-3-phosphate (1)-acyltransferase"/>
    <property type="match status" value="1"/>
</dbReference>
<evidence type="ECO:0000313" key="4">
    <source>
        <dbReference type="EMBL" id="KAG9986561.1"/>
    </source>
</evidence>
<feature type="compositionally biased region" description="Basic and acidic residues" evidence="1">
    <location>
        <begin position="669"/>
        <end position="679"/>
    </location>
</feature>
<reference evidence="4" key="1">
    <citation type="journal article" date="2021" name="J Fungi (Basel)">
        <title>Virulence traits and population genomics of the black yeast Aureobasidium melanogenum.</title>
        <authorList>
            <person name="Cernosa A."/>
            <person name="Sun X."/>
            <person name="Gostincar C."/>
            <person name="Fang C."/>
            <person name="Gunde-Cimerman N."/>
            <person name="Song Z."/>
        </authorList>
    </citation>
    <scope>NUCLEOTIDE SEQUENCE</scope>
    <source>
        <strain evidence="4">EXF-9298</strain>
    </source>
</reference>
<feature type="region of interest" description="Disordered" evidence="1">
    <location>
        <begin position="1"/>
        <end position="33"/>
    </location>
</feature>
<accession>A0A9P8FYI7</accession>
<dbReference type="PANTHER" id="PTHR31605">
    <property type="entry name" value="GLYCEROL-3-PHOSPHATE O-ACYLTRANSFERASE 1"/>
    <property type="match status" value="1"/>
</dbReference>
<feature type="non-terminal residue" evidence="4">
    <location>
        <position position="777"/>
    </location>
</feature>
<feature type="compositionally biased region" description="Polar residues" evidence="1">
    <location>
        <begin position="1"/>
        <end position="20"/>
    </location>
</feature>
<dbReference type="GO" id="GO:0008654">
    <property type="term" value="P:phospholipid biosynthetic process"/>
    <property type="evidence" value="ECO:0007669"/>
    <property type="project" value="TreeGrafter"/>
</dbReference>
<dbReference type="Proteomes" id="UP000729357">
    <property type="component" value="Unassembled WGS sequence"/>
</dbReference>
<feature type="transmembrane region" description="Helical" evidence="2">
    <location>
        <begin position="568"/>
        <end position="589"/>
    </location>
</feature>
<evidence type="ECO:0000313" key="5">
    <source>
        <dbReference type="Proteomes" id="UP000729357"/>
    </source>
</evidence>
<organism evidence="4 5">
    <name type="scientific">Aureobasidium melanogenum</name>
    <name type="common">Aureobasidium pullulans var. melanogenum</name>
    <dbReference type="NCBI Taxonomy" id="46634"/>
    <lineage>
        <taxon>Eukaryota</taxon>
        <taxon>Fungi</taxon>
        <taxon>Dikarya</taxon>
        <taxon>Ascomycota</taxon>
        <taxon>Pezizomycotina</taxon>
        <taxon>Dothideomycetes</taxon>
        <taxon>Dothideomycetidae</taxon>
        <taxon>Dothideales</taxon>
        <taxon>Saccotheciaceae</taxon>
        <taxon>Aureobasidium</taxon>
    </lineage>
</organism>
<reference evidence="4" key="2">
    <citation type="submission" date="2021-08" db="EMBL/GenBank/DDBJ databases">
        <authorList>
            <person name="Gostincar C."/>
            <person name="Sun X."/>
            <person name="Song Z."/>
            <person name="Gunde-Cimerman N."/>
        </authorList>
    </citation>
    <scope>NUCLEOTIDE SEQUENCE</scope>
    <source>
        <strain evidence="4">EXF-9298</strain>
    </source>
</reference>
<dbReference type="GO" id="GO:0004366">
    <property type="term" value="F:glycerol-3-phosphate O-acyltransferase activity"/>
    <property type="evidence" value="ECO:0007669"/>
    <property type="project" value="TreeGrafter"/>
</dbReference>
<keyword evidence="5" id="KW-1185">Reference proteome</keyword>
<comment type="caution">
    <text evidence="4">The sequence shown here is derived from an EMBL/GenBank/DDBJ whole genome shotgun (WGS) entry which is preliminary data.</text>
</comment>
<dbReference type="PANTHER" id="PTHR31605:SF0">
    <property type="entry name" value="GLYCEROL-3-PHOSPHATE O-ACYLTRANSFERASE 1"/>
    <property type="match status" value="1"/>
</dbReference>
<dbReference type="AlphaFoldDB" id="A0A9P8FYI7"/>
<feature type="region of interest" description="Disordered" evidence="1">
    <location>
        <begin position="648"/>
        <end position="724"/>
    </location>
</feature>
<sequence length="777" mass="86414">MASTNDQKSSQAPTQNGNATQDEKQPQDTTNNNTKQVTKQINDNGKVLTPWVYDLGLATFNLALDVFFREIYPRNTFRIPEKGPVIIVGAPHANQFADSIILMRLLKQHVGRRMSFLVAEKSMKEPYIGAMAGKMGSLPVTRAMDHVKPGQGYICLPDPENDPTLVRGVGTNFLNGQYMHGGSIIMPKRPGSKAAPESQYIEEIIGPREFRLRKPFQAEDSILQLTGESKAPDGSMIKGTKFKVAPHIDQNRMFDAVYRELAKGACVGIFPEGGSHDRSDLLPLKAGVAIMALGCLARDPDCGLTIIPAGMNYFHAHKFRSRAVIEFGNPIDVHPDQVKAFKAGGSEKRDAIGSLLETIYEGLAAVTQPSPDHETLQLIQATRRLYNPPGRKLPLLVVIEFNRRLLKGYTKYQDDPRVVNLKKAVVDYNRHLRALGIKDHQVEWGDASARPWWWCLATLLYRLGELLLLSLGTLPGILMFWPVFVTSKMISIKKQKKALAGSVVKLQGHDVMATWKILVAMALAPALYIYYTALVSFWLYYNRIGGQYTYSLPWYLRAHTYIPDFVPLWQFSIFFFALMVSVSLAALRIGEIGMDILKSLPPLFVALNPASSASLTQLRAHRNALAKQVRETTDAIGPDIFPGMVARAMEQSQDEHEGEAYQSQLRKSSLAEKAGERGRSSGLSPFWLPGALTPGSRSTSFSMESPAPARRGRTQEQPQENVDDKAKVDEYIDYIDPLGSKDKTYSSRDSHVVTHRSTNLPFNCLCMAERTGCPVFS</sequence>
<dbReference type="SMART" id="SM00563">
    <property type="entry name" value="PlsC"/>
    <property type="match status" value="1"/>
</dbReference>
<evidence type="ECO:0000259" key="3">
    <source>
        <dbReference type="SMART" id="SM00563"/>
    </source>
</evidence>
<keyword evidence="2" id="KW-1133">Transmembrane helix</keyword>
<dbReference type="EMBL" id="JAHFXS010000297">
    <property type="protein sequence ID" value="KAG9986561.1"/>
    <property type="molecule type" value="Genomic_DNA"/>
</dbReference>
<feature type="transmembrane region" description="Helical" evidence="2">
    <location>
        <begin position="517"/>
        <end position="541"/>
    </location>
</feature>
<gene>
    <name evidence="4" type="ORF">KCU98_g3952</name>
</gene>
<evidence type="ECO:0000256" key="2">
    <source>
        <dbReference type="SAM" id="Phobius"/>
    </source>
</evidence>
<evidence type="ECO:0000256" key="1">
    <source>
        <dbReference type="SAM" id="MobiDB-lite"/>
    </source>
</evidence>
<name>A0A9P8FYI7_AURME</name>
<dbReference type="InterPro" id="IPR052744">
    <property type="entry name" value="GPAT/DAPAT"/>
</dbReference>
<dbReference type="InterPro" id="IPR002123">
    <property type="entry name" value="Plipid/glycerol_acylTrfase"/>
</dbReference>
<protein>
    <submittedName>
        <fullName evidence="4">Glycerol-3-phosphate O-acyltransferase</fullName>
    </submittedName>
</protein>
<keyword evidence="2" id="KW-0472">Membrane</keyword>
<dbReference type="GO" id="GO:0016287">
    <property type="term" value="F:glycerone-phosphate O-acyltransferase activity"/>
    <property type="evidence" value="ECO:0007669"/>
    <property type="project" value="TreeGrafter"/>
</dbReference>
<keyword evidence="2" id="KW-0812">Transmembrane</keyword>
<feature type="transmembrane region" description="Helical" evidence="2">
    <location>
        <begin position="466"/>
        <end position="487"/>
    </location>
</feature>
<proteinExistence type="predicted"/>